<evidence type="ECO:0000313" key="2">
    <source>
        <dbReference type="EMBL" id="OEV09791.1"/>
    </source>
</evidence>
<comment type="caution">
    <text evidence="2">The sequence shown here is derived from an EMBL/GenBank/DDBJ whole genome shotgun (WGS) entry which is preliminary data.</text>
</comment>
<dbReference type="Proteomes" id="UP000176005">
    <property type="component" value="Unassembled WGS sequence"/>
</dbReference>
<protein>
    <submittedName>
        <fullName evidence="2">Uncharacterized protein</fullName>
    </submittedName>
</protein>
<gene>
    <name evidence="2" type="ORF">AN218_20510</name>
</gene>
<dbReference type="AlphaFoldDB" id="A0A1E7L0Y4"/>
<proteinExistence type="predicted"/>
<evidence type="ECO:0000313" key="3">
    <source>
        <dbReference type="Proteomes" id="UP000176005"/>
    </source>
</evidence>
<dbReference type="RefSeq" id="WP_070018365.1">
    <property type="nucleotide sequence ID" value="NZ_LJGW01000345.1"/>
</dbReference>
<evidence type="ECO:0000256" key="1">
    <source>
        <dbReference type="SAM" id="MobiDB-lite"/>
    </source>
</evidence>
<dbReference type="EMBL" id="LJGW01000345">
    <property type="protein sequence ID" value="OEV09791.1"/>
    <property type="molecule type" value="Genomic_DNA"/>
</dbReference>
<reference evidence="2 3" key="1">
    <citation type="journal article" date="2016" name="Front. Microbiol.">
        <title>Comparative Genomics Analysis of Streptomyces Species Reveals Their Adaptation to the Marine Environment and Their Diversity at the Genomic Level.</title>
        <authorList>
            <person name="Tian X."/>
            <person name="Zhang Z."/>
            <person name="Yang T."/>
            <person name="Chen M."/>
            <person name="Li J."/>
            <person name="Chen F."/>
            <person name="Yang J."/>
            <person name="Li W."/>
            <person name="Zhang B."/>
            <person name="Zhang Z."/>
            <person name="Wu J."/>
            <person name="Zhang C."/>
            <person name="Long L."/>
            <person name="Xiao J."/>
        </authorList>
    </citation>
    <scope>NUCLEOTIDE SEQUENCE [LARGE SCALE GENOMIC DNA]</scope>
    <source>
        <strain evidence="2 3">SCSIO 10429</strain>
    </source>
</reference>
<name>A0A1E7L0Y4_9ACTN</name>
<sequence length="243" mass="27540">MPEEKSRPEKLWEAALKATGGREPTGLFRVDRPVMGMGNSRDTPWRQRPWVLTGPEVAWAPLRKILVVALRIVSFDVPDRKIQFSNENIGASERAKLVRKSNKPQDVAIEESSRYYGPADSTAAQLLVASLPRSKTRVMSLLCVTSDELLLLHVPDTYRKKRFANAVDIGWRCDRRLLEWTRNISAKRPLPKIQYGFTDGSWMTLHTAPVEGRPAFTDVFPHTLTKQDPIPPNANYPEPEPSK</sequence>
<keyword evidence="3" id="KW-1185">Reference proteome</keyword>
<feature type="region of interest" description="Disordered" evidence="1">
    <location>
        <begin position="222"/>
        <end position="243"/>
    </location>
</feature>
<organism evidence="2 3">
    <name type="scientific">Streptomyces nanshensis</name>
    <dbReference type="NCBI Taxonomy" id="518642"/>
    <lineage>
        <taxon>Bacteria</taxon>
        <taxon>Bacillati</taxon>
        <taxon>Actinomycetota</taxon>
        <taxon>Actinomycetes</taxon>
        <taxon>Kitasatosporales</taxon>
        <taxon>Streptomycetaceae</taxon>
        <taxon>Streptomyces</taxon>
    </lineage>
</organism>
<accession>A0A1E7L0Y4</accession>